<proteinExistence type="predicted"/>
<evidence type="ECO:0000313" key="1">
    <source>
        <dbReference type="EMBL" id="KAA6347165.1"/>
    </source>
</evidence>
<comment type="caution">
    <text evidence="1">The sequence shown here is derived from an EMBL/GenBank/DDBJ whole genome shotgun (WGS) entry which is preliminary data.</text>
</comment>
<evidence type="ECO:0008006" key="2">
    <source>
        <dbReference type="Google" id="ProtNLM"/>
    </source>
</evidence>
<dbReference type="EMBL" id="SNRY01000104">
    <property type="protein sequence ID" value="KAA6347165.1"/>
    <property type="molecule type" value="Genomic_DNA"/>
</dbReference>
<reference evidence="1" key="1">
    <citation type="submission" date="2019-03" db="EMBL/GenBank/DDBJ databases">
        <title>Single cell metagenomics reveals metabolic interactions within the superorganism composed of flagellate Streblomastix strix and complex community of Bacteroidetes bacteria on its surface.</title>
        <authorList>
            <person name="Treitli S.C."/>
            <person name="Kolisko M."/>
            <person name="Husnik F."/>
            <person name="Keeling P."/>
            <person name="Hampl V."/>
        </authorList>
    </citation>
    <scope>NUCLEOTIDE SEQUENCE</scope>
    <source>
        <strain evidence="1">STM</strain>
    </source>
</reference>
<gene>
    <name evidence="1" type="ORF">EZS27_005334</name>
</gene>
<name>A0A5J4SQ00_9ZZZZ</name>
<protein>
    <recommendedName>
        <fullName evidence="2">Capsid protein</fullName>
    </recommendedName>
</protein>
<accession>A0A5J4SQ00</accession>
<organism evidence="1">
    <name type="scientific">termite gut metagenome</name>
    <dbReference type="NCBI Taxonomy" id="433724"/>
    <lineage>
        <taxon>unclassified sequences</taxon>
        <taxon>metagenomes</taxon>
        <taxon>organismal metagenomes</taxon>
    </lineage>
</organism>
<dbReference type="AlphaFoldDB" id="A0A5J4SQ00"/>
<sequence>MAIYDSGNYLNQYVAPQLLVEFKNYKDDFIGVLRGAPAAALTADGIRYNMLINNVGFYVGNVEDFTAKSMEGAKVFVPWEKYDTDPTKVTDAEIRALNYDKRSEVRVRHTQAFKMGIRDHVMFKLAPDDNTSPDMPVVRTTGKDDGTGRLRLSFADLVKYLETVKKLNLPEMNELYLILCPEHATDLILDRDSAQYFADRNIFFDPVTGKVRSIMGFKFFENNAILAYDNTDHKKAKGSALISTDRVASLFLYAPCTVCHIHSVKILYKPETIDTHSADPTSEFRLQTYGLIDRVRDYGFGALVSGIAAGKK</sequence>